<feature type="compositionally biased region" description="Basic and acidic residues" evidence="12">
    <location>
        <begin position="859"/>
        <end position="872"/>
    </location>
</feature>
<keyword evidence="8" id="KW-0862">Zinc</keyword>
<feature type="region of interest" description="Disordered" evidence="12">
    <location>
        <begin position="805"/>
        <end position="889"/>
    </location>
</feature>
<proteinExistence type="predicted"/>
<feature type="compositionally biased region" description="Basic and acidic residues" evidence="12">
    <location>
        <begin position="810"/>
        <end position="827"/>
    </location>
</feature>
<comment type="subcellular location">
    <subcellularLocation>
        <location evidence="2">Cytoplasm</location>
    </subcellularLocation>
</comment>
<evidence type="ECO:0000256" key="8">
    <source>
        <dbReference type="ARBA" id="ARBA00022833"/>
    </source>
</evidence>
<evidence type="ECO:0000256" key="9">
    <source>
        <dbReference type="PROSITE-ProRule" id="PRU00175"/>
    </source>
</evidence>
<feature type="compositionally biased region" description="Acidic residues" evidence="12">
    <location>
        <begin position="430"/>
        <end position="447"/>
    </location>
</feature>
<protein>
    <recommendedName>
        <fullName evidence="4">RING-type E3 ubiquitin transferase</fullName>
        <ecNumber evidence="4">2.3.2.27</ecNumber>
    </recommendedName>
</protein>
<feature type="region of interest" description="Disordered" evidence="12">
    <location>
        <begin position="1261"/>
        <end position="1285"/>
    </location>
</feature>
<dbReference type="Gene3D" id="3.30.40.10">
    <property type="entry name" value="Zinc/RING finger domain, C3HC4 (zinc finger)"/>
    <property type="match status" value="1"/>
</dbReference>
<comment type="caution">
    <text evidence="14">The sequence shown here is derived from an EMBL/GenBank/DDBJ whole genome shotgun (WGS) entry which is preliminary data.</text>
</comment>
<keyword evidence="15" id="KW-1185">Reference proteome</keyword>
<dbReference type="GO" id="GO:0005737">
    <property type="term" value="C:cytoplasm"/>
    <property type="evidence" value="ECO:0007669"/>
    <property type="project" value="UniProtKB-SubCell"/>
</dbReference>
<keyword evidence="10" id="KW-0802">TPR repeat</keyword>
<dbReference type="InterPro" id="IPR013083">
    <property type="entry name" value="Znf_RING/FYVE/PHD"/>
</dbReference>
<evidence type="ECO:0000256" key="5">
    <source>
        <dbReference type="ARBA" id="ARBA00022490"/>
    </source>
</evidence>
<feature type="region of interest" description="Disordered" evidence="12">
    <location>
        <begin position="419"/>
        <end position="455"/>
    </location>
</feature>
<dbReference type="Pfam" id="PF13639">
    <property type="entry name" value="zf-RING_2"/>
    <property type="match status" value="1"/>
</dbReference>
<dbReference type="GO" id="GO:0061630">
    <property type="term" value="F:ubiquitin protein ligase activity"/>
    <property type="evidence" value="ECO:0007669"/>
    <property type="project" value="UniProtKB-EC"/>
</dbReference>
<dbReference type="Pfam" id="PF13432">
    <property type="entry name" value="TPR_16"/>
    <property type="match status" value="1"/>
</dbReference>
<dbReference type="InterPro" id="IPR056872">
    <property type="entry name" value="TTC3/DZIP3-like_helical"/>
</dbReference>
<evidence type="ECO:0000256" key="10">
    <source>
        <dbReference type="PROSITE-ProRule" id="PRU00339"/>
    </source>
</evidence>
<evidence type="ECO:0000313" key="15">
    <source>
        <dbReference type="Proteomes" id="UP000242188"/>
    </source>
</evidence>
<organism evidence="14 15">
    <name type="scientific">Mizuhopecten yessoensis</name>
    <name type="common">Japanese scallop</name>
    <name type="synonym">Patinopecten yessoensis</name>
    <dbReference type="NCBI Taxonomy" id="6573"/>
    <lineage>
        <taxon>Eukaryota</taxon>
        <taxon>Metazoa</taxon>
        <taxon>Spiralia</taxon>
        <taxon>Lophotrochozoa</taxon>
        <taxon>Mollusca</taxon>
        <taxon>Bivalvia</taxon>
        <taxon>Autobranchia</taxon>
        <taxon>Pteriomorphia</taxon>
        <taxon>Pectinida</taxon>
        <taxon>Pectinoidea</taxon>
        <taxon>Pectinidae</taxon>
        <taxon>Mizuhopecten</taxon>
    </lineage>
</organism>
<dbReference type="PANTHER" id="PTHR17550">
    <property type="entry name" value="E3 UBIQUITIN-PROTEIN LIGASE TTC3"/>
    <property type="match status" value="1"/>
</dbReference>
<dbReference type="Proteomes" id="UP000242188">
    <property type="component" value="Unassembled WGS sequence"/>
</dbReference>
<dbReference type="InterPro" id="IPR011990">
    <property type="entry name" value="TPR-like_helical_dom_sf"/>
</dbReference>
<keyword evidence="6" id="KW-0808">Transferase</keyword>
<feature type="compositionally biased region" description="Basic residues" evidence="12">
    <location>
        <begin position="757"/>
        <end position="766"/>
    </location>
</feature>
<evidence type="ECO:0000256" key="4">
    <source>
        <dbReference type="ARBA" id="ARBA00012483"/>
    </source>
</evidence>
<feature type="compositionally biased region" description="Basic and acidic residues" evidence="12">
    <location>
        <begin position="419"/>
        <end position="429"/>
    </location>
</feature>
<dbReference type="UniPathway" id="UPA00143"/>
<feature type="region of interest" description="Disordered" evidence="12">
    <location>
        <begin position="1818"/>
        <end position="1842"/>
    </location>
</feature>
<feature type="compositionally biased region" description="Pro residues" evidence="12">
    <location>
        <begin position="2001"/>
        <end position="2010"/>
    </location>
</feature>
<evidence type="ECO:0000256" key="3">
    <source>
        <dbReference type="ARBA" id="ARBA00004906"/>
    </source>
</evidence>
<dbReference type="PANTHER" id="PTHR17550:SF4">
    <property type="entry name" value="E3 UBIQUITIN-PROTEIN LIGASE TTC3"/>
    <property type="match status" value="1"/>
</dbReference>
<dbReference type="Pfam" id="PF24812">
    <property type="entry name" value="WHD_TTC3"/>
    <property type="match status" value="1"/>
</dbReference>
<feature type="repeat" description="TPR" evidence="10">
    <location>
        <begin position="241"/>
        <end position="274"/>
    </location>
</feature>
<evidence type="ECO:0000256" key="1">
    <source>
        <dbReference type="ARBA" id="ARBA00000900"/>
    </source>
</evidence>
<evidence type="ECO:0000259" key="13">
    <source>
        <dbReference type="PROSITE" id="PS50089"/>
    </source>
</evidence>
<dbReference type="GO" id="GO:0016567">
    <property type="term" value="P:protein ubiquitination"/>
    <property type="evidence" value="ECO:0007669"/>
    <property type="project" value="UniProtKB-UniPathway"/>
</dbReference>
<dbReference type="Pfam" id="PF24525">
    <property type="entry name" value="TTC3"/>
    <property type="match status" value="1"/>
</dbReference>
<feature type="compositionally biased region" description="Polar residues" evidence="12">
    <location>
        <begin position="1988"/>
        <end position="1997"/>
    </location>
</feature>
<sequence>MDLAFVQIPVSVHTFISTHFPDDIKVMADSDSDGIPDLVDSSDEEPSPDTPEKTFTDYANIWLKKSTKFLDKQESNIRVFAMGPFLFAVNSIVPASWMELVRNSGLIKYKKRETELSSLDWEEWAITDLVEAITAFMIRKLRKKNFLLQLLECINEIDNQKAEALTYSVCFSSVQKFDLMVKLCVKAMKVPPSKLREKEAKCAVLYIAKLYEMVVMSLARDAKDFAEEKRKSIRSKDATDPLKFKDAGNEQYQHGKFETAIDYYTKAAKADPFNHIFFGNRAQTYNRLKKYREALADGRRAVTLKPDWPKGHYRFAQAFNELGRLDQAIAVNKKGLDICKNNKHASDSNIRDLEHQGKDFRYEKDKKLTDEKLRKVLEENAFDDEDEANLPPQIRNLPGEKRIINLSRAFKAMDEELEKLPTDYERDDTSSSDEDPYELVNDDEEEKADPRNPSWRQVKIPVPEVIPVVKQNGHSSPTVLQKTNGKKKPDVPVKASEMEELERILEDANDAYSRGVLQNAATNFGKALELVNQYKPKHFNMNTHDVVALKYAYGESAVSTGICKYIMDGMEKFEDILANHQETKFPLAHYGRAKALVALNRFSEAKVPLATAWKITNNTKLTHVSWPGTKNKIEENTHNVLVKRIEELKLQCKYPPPADAHCRYHSDDEDTRTVIYFMDPDFKGFVRIRCDSQCIIEFHTQCWKVYKCKFGDMDRTADKEMLEKNCPTPECHAVIIKIVIFKQDKTTKEIDSDKSHKPPVKPRVPPKKLPACSEYKINRKLEKKELRRKRKQELKEEADDLVEDIDSMLESDKTKEKEEKTAEKSEPAEAVAEVNPEKKEKPIEGTEPGEKNPTTTAVLRRDDENDNMDKYKITKKQKPKRKKERERTKPTVLSLEVNFTDDHEKQLYGEHNADEAEEHQYQRSGREPFRVPNNLEPSVKAFEQSYHNYEIPFDDITDNLFDFFEDLLRAHGPLHVEDTKITSMFEDFPPEAKERVMKVGGLSAFLQQSKKFAMIDSIVCLLVDAGKARSISVARDKSKNAILSGEKTETLNPNATEFEPKQRQNAWNIKRGDNSDVKNGASTSEIESSVKTKVTASTHLFPEKSKSYRNGGGIDSLDDFNLNSPVKHAKPEARMHDLDSLDSIDDIDIFKRPKGNNSMDACEDIRWASENDTESVKSNISDRESISSRGDLLEGRWGDDRQDLPSKILSVDSKLDLMSRSSSRSDMSERSSDISDLMTKSYKSDRFSSIDKSDVSELMANTYGAPGDMSSPSMSPGPTSWPAPGSPAVRQGFGPIGSPVPSAMDNTPSSMAVNRPAPIGSPLANMSRRGEVNISPSVSPGIIRPPPIGSNFAHTLKEEVSMATQKECQRMDNKFVYELANDTVTEMLTNGMIPESERTKTLEQVSQDIWQDMNSQKNVRQSRAKTKKSMVDQYMKNHYEKKKDYPLNMTGFPSVTTSSIWSTGDDSIKNSDLSFHSFPPPPIAMPPSVSPYSPYVPSSFSVGQNSSSASNVFTQPPPLSNAYSLTRPSLQQFPPRTVTTTVAVQVSVETKTTSTLTDPYEPYKDDLIRAIRETDHLQGELQVATKQLQELTMLLQKRNHDYKNMEIDLNNRSEIFEKNQKLFEEKYTAMIGELSRLQQQLAHSQEDITKYQGKLQEAEQTMGLYEKARKQDKDKILRISAEKDEAMASVGQLKKSHDHDVDRATSAEVEVLKLRKQFTLSMLERSQKEAVFHQRRLGSMMQKMLEQNQTVPTHFQQVMDHYKVITPKCEDTIIRLTREFEDQIQQIKSGRCLSELPEIHIPPPPPAPPVLQHSQLMVGGTPGSPLSLTGTKAGGDNSPEGDSLSPFTMPSVHDINMEQTAGRVKAAEKLMPPKPLAPPSGPQPRPLAPPTRTLGFLPPRPLGPRPPLTAGVRPTLRPGLPMGQPKQNSFEKLLAKLQVTVPKYNRPVFVRLIQELRQAKGGSLSGATMDQIVNQIVELIHTHEQRKQQPSQTSLAQRPTAPKPIAPPPGLATNWAFSASDGTGEVFEEDEDPCVICYEEMTPMTTRTLDCSHRFHDKCIRKWLKEQSTCPNCRDHTLLSDEFPPLK</sequence>
<dbReference type="SUPFAM" id="SSF57850">
    <property type="entry name" value="RING/U-box"/>
    <property type="match status" value="1"/>
</dbReference>
<evidence type="ECO:0000256" key="12">
    <source>
        <dbReference type="SAM" id="MobiDB-lite"/>
    </source>
</evidence>
<feature type="compositionally biased region" description="Low complexity" evidence="12">
    <location>
        <begin position="1266"/>
        <end position="1278"/>
    </location>
</feature>
<reference evidence="14 15" key="1">
    <citation type="journal article" date="2017" name="Nat. Ecol. Evol.">
        <title>Scallop genome provides insights into evolution of bilaterian karyotype and development.</title>
        <authorList>
            <person name="Wang S."/>
            <person name="Zhang J."/>
            <person name="Jiao W."/>
            <person name="Li J."/>
            <person name="Xun X."/>
            <person name="Sun Y."/>
            <person name="Guo X."/>
            <person name="Huan P."/>
            <person name="Dong B."/>
            <person name="Zhang L."/>
            <person name="Hu X."/>
            <person name="Sun X."/>
            <person name="Wang J."/>
            <person name="Zhao C."/>
            <person name="Wang Y."/>
            <person name="Wang D."/>
            <person name="Huang X."/>
            <person name="Wang R."/>
            <person name="Lv J."/>
            <person name="Li Y."/>
            <person name="Zhang Z."/>
            <person name="Liu B."/>
            <person name="Lu W."/>
            <person name="Hui Y."/>
            <person name="Liang J."/>
            <person name="Zhou Z."/>
            <person name="Hou R."/>
            <person name="Li X."/>
            <person name="Liu Y."/>
            <person name="Li H."/>
            <person name="Ning X."/>
            <person name="Lin Y."/>
            <person name="Zhao L."/>
            <person name="Xing Q."/>
            <person name="Dou J."/>
            <person name="Li Y."/>
            <person name="Mao J."/>
            <person name="Guo H."/>
            <person name="Dou H."/>
            <person name="Li T."/>
            <person name="Mu C."/>
            <person name="Jiang W."/>
            <person name="Fu Q."/>
            <person name="Fu X."/>
            <person name="Miao Y."/>
            <person name="Liu J."/>
            <person name="Yu Q."/>
            <person name="Li R."/>
            <person name="Liao H."/>
            <person name="Li X."/>
            <person name="Kong Y."/>
            <person name="Jiang Z."/>
            <person name="Chourrout D."/>
            <person name="Li R."/>
            <person name="Bao Z."/>
        </authorList>
    </citation>
    <scope>NUCLEOTIDE SEQUENCE [LARGE SCALE GENOMIC DNA]</scope>
    <source>
        <strain evidence="14 15">PY_sf001</strain>
    </source>
</reference>
<feature type="region of interest" description="Disordered" evidence="12">
    <location>
        <begin position="474"/>
        <end position="494"/>
    </location>
</feature>
<dbReference type="InterPro" id="IPR019734">
    <property type="entry name" value="TPR_rpt"/>
</dbReference>
<dbReference type="STRING" id="6573.A0A210PU84"/>
<feature type="compositionally biased region" description="Polar residues" evidence="12">
    <location>
        <begin position="474"/>
        <end position="483"/>
    </location>
</feature>
<feature type="compositionally biased region" description="Basic and acidic residues" evidence="12">
    <location>
        <begin position="1180"/>
        <end position="1204"/>
    </location>
</feature>
<dbReference type="InterPro" id="IPR043866">
    <property type="entry name" value="TTC3/DZIP3_dom"/>
</dbReference>
<evidence type="ECO:0000256" key="7">
    <source>
        <dbReference type="ARBA" id="ARBA00022771"/>
    </source>
</evidence>
<keyword evidence="7 9" id="KW-0479">Metal-binding</keyword>
<keyword evidence="5" id="KW-0963">Cytoplasm</keyword>
<evidence type="ECO:0000313" key="14">
    <source>
        <dbReference type="EMBL" id="OWF40060.1"/>
    </source>
</evidence>
<name>A0A210PU84_MIZYE</name>
<keyword evidence="7 9" id="KW-0863">Zinc-finger</keyword>
<dbReference type="EC" id="2.3.2.27" evidence="4"/>
<feature type="compositionally biased region" description="Basic and acidic residues" evidence="12">
    <location>
        <begin position="835"/>
        <end position="850"/>
    </location>
</feature>
<feature type="region of interest" description="Disordered" evidence="12">
    <location>
        <begin position="1871"/>
        <end position="1906"/>
    </location>
</feature>
<dbReference type="Pfam" id="PF24905">
    <property type="entry name" value="TTC3_9th"/>
    <property type="match status" value="1"/>
</dbReference>
<dbReference type="GO" id="GO:0008270">
    <property type="term" value="F:zinc ion binding"/>
    <property type="evidence" value="ECO:0007669"/>
    <property type="project" value="UniProtKB-KW"/>
</dbReference>
<dbReference type="Gene3D" id="1.25.40.10">
    <property type="entry name" value="Tetratricopeptide repeat domain"/>
    <property type="match status" value="1"/>
</dbReference>
<dbReference type="InterPro" id="IPR056871">
    <property type="entry name" value="WH_TTC3"/>
</dbReference>
<gene>
    <name evidence="14" type="ORF">KP79_PYT22094</name>
</gene>
<dbReference type="InterPro" id="IPR001841">
    <property type="entry name" value="Znf_RING"/>
</dbReference>
<feature type="compositionally biased region" description="Pro residues" evidence="12">
    <location>
        <begin position="1872"/>
        <end position="1889"/>
    </location>
</feature>
<dbReference type="SMART" id="SM00028">
    <property type="entry name" value="TPR"/>
    <property type="match status" value="4"/>
</dbReference>
<comment type="pathway">
    <text evidence="3">Protein modification; protein ubiquitination.</text>
</comment>
<evidence type="ECO:0000256" key="11">
    <source>
        <dbReference type="SAM" id="Coils"/>
    </source>
</evidence>
<feature type="compositionally biased region" description="Basic and acidic residues" evidence="12">
    <location>
        <begin position="747"/>
        <end position="756"/>
    </location>
</feature>
<feature type="region of interest" description="Disordered" evidence="12">
    <location>
        <begin position="1983"/>
        <end position="2011"/>
    </location>
</feature>
<keyword evidence="11" id="KW-0175">Coiled coil</keyword>
<dbReference type="CDD" id="cd16481">
    <property type="entry name" value="RING-H2_TTC3"/>
    <property type="match status" value="1"/>
</dbReference>
<comment type="catalytic activity">
    <reaction evidence="1">
        <text>S-ubiquitinyl-[E2 ubiquitin-conjugating enzyme]-L-cysteine + [acceptor protein]-L-lysine = [E2 ubiquitin-conjugating enzyme]-L-cysteine + N(6)-ubiquitinyl-[acceptor protein]-L-lysine.</text>
        <dbReference type="EC" id="2.3.2.27"/>
    </reaction>
</comment>
<feature type="domain" description="RING-type" evidence="13">
    <location>
        <begin position="2034"/>
        <end position="2074"/>
    </location>
</feature>
<dbReference type="SUPFAM" id="SSF48452">
    <property type="entry name" value="TPR-like"/>
    <property type="match status" value="1"/>
</dbReference>
<feature type="compositionally biased region" description="Basic residues" evidence="12">
    <location>
        <begin position="873"/>
        <end position="884"/>
    </location>
</feature>
<dbReference type="PROSITE" id="PS50005">
    <property type="entry name" value="TPR"/>
    <property type="match status" value="1"/>
</dbReference>
<feature type="coiled-coil region" evidence="11">
    <location>
        <begin position="1634"/>
        <end position="1675"/>
    </location>
</feature>
<dbReference type="EMBL" id="NEDP02005490">
    <property type="protein sequence ID" value="OWF40060.1"/>
    <property type="molecule type" value="Genomic_DNA"/>
</dbReference>
<feature type="region of interest" description="Disordered" evidence="12">
    <location>
        <begin position="747"/>
        <end position="769"/>
    </location>
</feature>
<dbReference type="SMART" id="SM00184">
    <property type="entry name" value="RING"/>
    <property type="match status" value="1"/>
</dbReference>
<dbReference type="PROSITE" id="PS50089">
    <property type="entry name" value="ZF_RING_2"/>
    <property type="match status" value="1"/>
</dbReference>
<dbReference type="OrthoDB" id="8062037at2759"/>
<accession>A0A210PU84</accession>
<evidence type="ECO:0000256" key="6">
    <source>
        <dbReference type="ARBA" id="ARBA00022679"/>
    </source>
</evidence>
<dbReference type="Pfam" id="PF19179">
    <property type="entry name" value="TTC3_DZIP3_dom"/>
    <property type="match status" value="1"/>
</dbReference>
<dbReference type="InterPro" id="IPR056870">
    <property type="entry name" value="TTC3/DZIP3/RBM44-like_helical"/>
</dbReference>
<evidence type="ECO:0000256" key="2">
    <source>
        <dbReference type="ARBA" id="ARBA00004496"/>
    </source>
</evidence>
<feature type="region of interest" description="Disordered" evidence="12">
    <location>
        <begin position="1171"/>
        <end position="1204"/>
    </location>
</feature>